<protein>
    <submittedName>
        <fullName evidence="2">Sulfotransferase</fullName>
    </submittedName>
</protein>
<name>A0A7T6ARF2_9BACT</name>
<dbReference type="InterPro" id="IPR026634">
    <property type="entry name" value="TPST-like"/>
</dbReference>
<dbReference type="Pfam" id="PF13469">
    <property type="entry name" value="Sulfotransfer_3"/>
    <property type="match status" value="1"/>
</dbReference>
<dbReference type="PANTHER" id="PTHR12788:SF10">
    <property type="entry name" value="PROTEIN-TYROSINE SULFOTRANSFERASE"/>
    <property type="match status" value="1"/>
</dbReference>
<evidence type="ECO:0000313" key="3">
    <source>
        <dbReference type="Proteomes" id="UP000596092"/>
    </source>
</evidence>
<proteinExistence type="predicted"/>
<dbReference type="GO" id="GO:0008476">
    <property type="term" value="F:protein-tyrosine sulfotransferase activity"/>
    <property type="evidence" value="ECO:0007669"/>
    <property type="project" value="InterPro"/>
</dbReference>
<dbReference type="Gene3D" id="3.40.50.300">
    <property type="entry name" value="P-loop containing nucleotide triphosphate hydrolases"/>
    <property type="match status" value="1"/>
</dbReference>
<dbReference type="RefSeq" id="WP_199262703.1">
    <property type="nucleotide sequence ID" value="NZ_CP054140.1"/>
</dbReference>
<dbReference type="EMBL" id="CP054140">
    <property type="protein sequence ID" value="QQG66483.1"/>
    <property type="molecule type" value="Genomic_DNA"/>
</dbReference>
<organism evidence="2 3">
    <name type="scientific">Desulfobulbus oligotrophicus</name>
    <dbReference type="NCBI Taxonomy" id="1909699"/>
    <lineage>
        <taxon>Bacteria</taxon>
        <taxon>Pseudomonadati</taxon>
        <taxon>Thermodesulfobacteriota</taxon>
        <taxon>Desulfobulbia</taxon>
        <taxon>Desulfobulbales</taxon>
        <taxon>Desulfobulbaceae</taxon>
        <taxon>Desulfobulbus</taxon>
    </lineage>
</organism>
<dbReference type="AlphaFoldDB" id="A0A7T6ARF2"/>
<dbReference type="KEGG" id="dog:HP555_11705"/>
<dbReference type="Proteomes" id="UP000596092">
    <property type="component" value="Chromosome"/>
</dbReference>
<dbReference type="SUPFAM" id="SSF52540">
    <property type="entry name" value="P-loop containing nucleoside triphosphate hydrolases"/>
    <property type="match status" value="1"/>
</dbReference>
<keyword evidence="3" id="KW-1185">Reference proteome</keyword>
<evidence type="ECO:0000313" key="2">
    <source>
        <dbReference type="EMBL" id="QQG66483.1"/>
    </source>
</evidence>
<reference evidence="2 3" key="1">
    <citation type="submission" date="2020-05" db="EMBL/GenBank/DDBJ databases">
        <title>Complete genome of Desulfobulbus oligotrophicus.</title>
        <authorList>
            <person name="Podar M."/>
        </authorList>
    </citation>
    <scope>NUCLEOTIDE SEQUENCE [LARGE SCALE GENOMIC DNA]</scope>
    <source>
        <strain evidence="2 3">Prop6</strain>
    </source>
</reference>
<accession>A0A7T6ARF2</accession>
<evidence type="ECO:0000256" key="1">
    <source>
        <dbReference type="ARBA" id="ARBA00022679"/>
    </source>
</evidence>
<gene>
    <name evidence="2" type="ORF">HP555_11705</name>
</gene>
<keyword evidence="1 2" id="KW-0808">Transferase</keyword>
<dbReference type="InterPro" id="IPR027417">
    <property type="entry name" value="P-loop_NTPase"/>
</dbReference>
<sequence length="306" mass="35760">MKSHWPIPDKLSLDKHARLAFVIGTGRCGTTMLAQILNAHSRICVPHELQLIFGYSGNGPRLYEYFATAETQTWQAPEFIKVVGNLCPHQFEKFFDYQEFFNAREYPEKDLSLLLSDLYSATAKSKGKNFFLEQTPWYGQRLDLMNKLFPEAKFIHIIRDGRDVALSFARTPWWHDSSADNLERWGNEVSKIADDAKKILETHQYLEIKYEEFVLAPEVHTSRMLNFLGFSFEDGMLLPEKLIDYSVYRKMKMDSHMSSEFNKWNKQKKKAVFADNVFGWKRSNPEMFNDMSGQTRAALRRFGYEA</sequence>
<dbReference type="PANTHER" id="PTHR12788">
    <property type="entry name" value="PROTEIN-TYROSINE SULFOTRANSFERASE 2"/>
    <property type="match status" value="1"/>
</dbReference>